<gene>
    <name evidence="1" type="ORF">HPB50_019031</name>
</gene>
<accession>A0ACB7TM84</accession>
<reference evidence="1" key="1">
    <citation type="submission" date="2020-05" db="EMBL/GenBank/DDBJ databases">
        <title>Large-scale comparative analyses of tick genomes elucidate their genetic diversity and vector capacities.</title>
        <authorList>
            <person name="Jia N."/>
            <person name="Wang J."/>
            <person name="Shi W."/>
            <person name="Du L."/>
            <person name="Sun Y."/>
            <person name="Zhan W."/>
            <person name="Jiang J."/>
            <person name="Wang Q."/>
            <person name="Zhang B."/>
            <person name="Ji P."/>
            <person name="Sakyi L.B."/>
            <person name="Cui X."/>
            <person name="Yuan T."/>
            <person name="Jiang B."/>
            <person name="Yang W."/>
            <person name="Lam T.T.-Y."/>
            <person name="Chang Q."/>
            <person name="Ding S."/>
            <person name="Wang X."/>
            <person name="Zhu J."/>
            <person name="Ruan X."/>
            <person name="Zhao L."/>
            <person name="Wei J."/>
            <person name="Que T."/>
            <person name="Du C."/>
            <person name="Cheng J."/>
            <person name="Dai P."/>
            <person name="Han X."/>
            <person name="Huang E."/>
            <person name="Gao Y."/>
            <person name="Liu J."/>
            <person name="Shao H."/>
            <person name="Ye R."/>
            <person name="Li L."/>
            <person name="Wei W."/>
            <person name="Wang X."/>
            <person name="Wang C."/>
            <person name="Yang T."/>
            <person name="Huo Q."/>
            <person name="Li W."/>
            <person name="Guo W."/>
            <person name="Chen H."/>
            <person name="Zhou L."/>
            <person name="Ni X."/>
            <person name="Tian J."/>
            <person name="Zhou Y."/>
            <person name="Sheng Y."/>
            <person name="Liu T."/>
            <person name="Pan Y."/>
            <person name="Xia L."/>
            <person name="Li J."/>
            <person name="Zhao F."/>
            <person name="Cao W."/>
        </authorList>
    </citation>
    <scope>NUCLEOTIDE SEQUENCE</scope>
    <source>
        <strain evidence="1">Hyas-2018</strain>
    </source>
</reference>
<evidence type="ECO:0000313" key="1">
    <source>
        <dbReference type="EMBL" id="KAH6947442.1"/>
    </source>
</evidence>
<name>A0ACB7TM84_HYAAI</name>
<organism evidence="1 2">
    <name type="scientific">Hyalomma asiaticum</name>
    <name type="common">Tick</name>
    <dbReference type="NCBI Taxonomy" id="266040"/>
    <lineage>
        <taxon>Eukaryota</taxon>
        <taxon>Metazoa</taxon>
        <taxon>Ecdysozoa</taxon>
        <taxon>Arthropoda</taxon>
        <taxon>Chelicerata</taxon>
        <taxon>Arachnida</taxon>
        <taxon>Acari</taxon>
        <taxon>Parasitiformes</taxon>
        <taxon>Ixodida</taxon>
        <taxon>Ixodoidea</taxon>
        <taxon>Ixodidae</taxon>
        <taxon>Hyalomminae</taxon>
        <taxon>Hyalomma</taxon>
    </lineage>
</organism>
<keyword evidence="2" id="KW-1185">Reference proteome</keyword>
<proteinExistence type="predicted"/>
<comment type="caution">
    <text evidence="1">The sequence shown here is derived from an EMBL/GenBank/DDBJ whole genome shotgun (WGS) entry which is preliminary data.</text>
</comment>
<protein>
    <submittedName>
        <fullName evidence="1">Uncharacterized protein</fullName>
    </submittedName>
</protein>
<sequence length="609" mass="65210">MPEREEIDRSHPPAASPQPQNRRQRTAPTQHEFRQHGTLPPRHNITATPGPRASYQRGPAACAACILTSRLQPPERVHLDKPRKKRVPPDRRSRGPTRQPGHNAEGGRDQGLAKGLLQVATNNRSRGAHKGATRTTGLPKPAATTAPAAASEPGATTATTARTASATAAGATAEAATTVPAVATKAVAMQVGLPATPTTEPTEAQEDMAWDTSCLLLADEIRVRTFATVAARTPVRAESSGVPAQSEAAVPTKQVSEKGGERGESELAEAASSPAAEVVPASPANEAAVTATPAEPEQMELAGPLDEKAAKRRRKKGGKQMRRKRAQAEAMKAASDSDSDSDSSDNSEPETKRTAVTESDGDSSSSTLIGSSAEGERQRPCPMCGFSDDVCECSVLSDATYSSTNENSLIEESSSVEGKERGGGTVLRELVDELGLVDAWRAIRPGQSGMTWTGRGLQSRIDRFYVSPALAPSMHSSWLCSAALSDHRLVVLHFADSNLIAQGKRPWRLSARLLKDREIFEDVGKFLARSLRGRDDLTGSEWDEVKAGVTECFREWGKRRAREERAEIQVVSDAILLLSMPLSCGPGITAALTSLRKQLRTLLQRRWDG</sequence>
<dbReference type="Proteomes" id="UP000821845">
    <property type="component" value="Chromosome 1"/>
</dbReference>
<dbReference type="EMBL" id="CM023481">
    <property type="protein sequence ID" value="KAH6947442.1"/>
    <property type="molecule type" value="Genomic_DNA"/>
</dbReference>
<evidence type="ECO:0000313" key="2">
    <source>
        <dbReference type="Proteomes" id="UP000821845"/>
    </source>
</evidence>